<reference evidence="3" key="1">
    <citation type="submission" date="2011-12" db="EMBL/GenBank/DDBJ databases">
        <title>Complete sequence of Methanoregula formicicum SMSP.</title>
        <authorList>
            <person name="Lucas S."/>
            <person name="Han J."/>
            <person name="Lapidus A."/>
            <person name="Cheng J.-F."/>
            <person name="Goodwin L."/>
            <person name="Pitluck S."/>
            <person name="Peters L."/>
            <person name="Ovchinnikova G."/>
            <person name="Teshima H."/>
            <person name="Detter J.C."/>
            <person name="Han C."/>
            <person name="Tapia R."/>
            <person name="Land M."/>
            <person name="Hauser L."/>
            <person name="Kyrpides N."/>
            <person name="Ivanova N."/>
            <person name="Pagani I."/>
            <person name="Imachi H."/>
            <person name="Tamaki H."/>
            <person name="Sekiguchi Y."/>
            <person name="Kamagata Y."/>
            <person name="Cadillo-Quiroz H."/>
            <person name="Zinder S."/>
            <person name="Liu W.-T."/>
            <person name="Woyke T."/>
        </authorList>
    </citation>
    <scope>NUCLEOTIDE SEQUENCE [LARGE SCALE GENOMIC DNA]</scope>
    <source>
        <strain evidence="3">DSM 22288 / NBRC 105244 / SMSP</strain>
    </source>
</reference>
<dbReference type="KEGG" id="mfo:Metfor_2197"/>
<evidence type="ECO:0000256" key="1">
    <source>
        <dbReference type="SAM" id="Phobius"/>
    </source>
</evidence>
<keyword evidence="3" id="KW-1185">Reference proteome</keyword>
<dbReference type="AlphaFoldDB" id="L0HIT1"/>
<feature type="transmembrane region" description="Helical" evidence="1">
    <location>
        <begin position="48"/>
        <end position="68"/>
    </location>
</feature>
<dbReference type="eggNOG" id="arCOG03888">
    <property type="taxonomic scope" value="Archaea"/>
</dbReference>
<keyword evidence="1" id="KW-0472">Membrane</keyword>
<evidence type="ECO:0000313" key="3">
    <source>
        <dbReference type="Proteomes" id="UP000010824"/>
    </source>
</evidence>
<keyword evidence="1" id="KW-0812">Transmembrane</keyword>
<proteinExistence type="predicted"/>
<dbReference type="RefSeq" id="WP_015286166.1">
    <property type="nucleotide sequence ID" value="NC_019943.1"/>
</dbReference>
<feature type="transmembrane region" description="Helical" evidence="1">
    <location>
        <begin position="18"/>
        <end position="36"/>
    </location>
</feature>
<keyword evidence="1" id="KW-1133">Transmembrane helix</keyword>
<evidence type="ECO:0000313" key="2">
    <source>
        <dbReference type="EMBL" id="AGB03203.1"/>
    </source>
</evidence>
<accession>L0HIT1</accession>
<name>L0HIT1_METFS</name>
<reference evidence="2 3" key="2">
    <citation type="journal article" date="2014" name="Genome Announc.">
        <title>Complete Genome Sequence of Methanoregula formicica SMSPT, a Mesophilic Hydrogenotrophic Methanogen Isolated from a Methanogenic Upflow Anaerobic Sludge Blanket Reactor.</title>
        <authorList>
            <person name="Yamamoto K."/>
            <person name="Tamaki H."/>
            <person name="Cadillo-Quiroz H."/>
            <person name="Imachi H."/>
            <person name="Kyrpides N."/>
            <person name="Woyke T."/>
            <person name="Goodwin L."/>
            <person name="Zinder S.H."/>
            <person name="Kamagata Y."/>
            <person name="Liu W.T."/>
        </authorList>
    </citation>
    <scope>NUCLEOTIDE SEQUENCE [LARGE SCALE GENOMIC DNA]</scope>
    <source>
        <strain evidence="3">DSM 22288 / NBRC 105244 / SMSP</strain>
    </source>
</reference>
<protein>
    <submittedName>
        <fullName evidence="2">Uncharacterized protein</fullName>
    </submittedName>
</protein>
<dbReference type="InParanoid" id="L0HIT1"/>
<dbReference type="EMBL" id="CP003167">
    <property type="protein sequence ID" value="AGB03203.1"/>
    <property type="molecule type" value="Genomic_DNA"/>
</dbReference>
<dbReference type="HOGENOM" id="CLU_1017839_0_0_2"/>
<dbReference type="Proteomes" id="UP000010824">
    <property type="component" value="Chromosome"/>
</dbReference>
<sequence>MRQGDGMAAGRPWEKSAIVLYAPSCLTGIFMGFPVVEKRMNDSPVYSRCALAALVFFLIVMPVSAWTFSGWTGPSPGAELQPGSKVSAGYSLSFSSFDTGKTFASDNSLVMYTDLADPRWVVVKTEEVNEEPLITRLADRQSAQVRLDGWDLSFTRKQFTVDVALTGTVPDFDQTGEIVVLRLQELDPEAKTVNGKLVKKTAIVVVPTTVPTAIPTTAPEEVVIEITPVPTENPVTKTTPAKKQTYAPGPDPLLICTMLAGGICIAGLFRHRH</sequence>
<dbReference type="GeneID" id="14309589"/>
<gene>
    <name evidence="2" type="ordered locus">Metfor_2197</name>
</gene>
<organism evidence="2 3">
    <name type="scientific">Methanoregula formicica (strain DSM 22288 / NBRC 105244 / SMSP)</name>
    <dbReference type="NCBI Taxonomy" id="593750"/>
    <lineage>
        <taxon>Archaea</taxon>
        <taxon>Methanobacteriati</taxon>
        <taxon>Methanobacteriota</taxon>
        <taxon>Stenosarchaea group</taxon>
        <taxon>Methanomicrobia</taxon>
        <taxon>Methanomicrobiales</taxon>
        <taxon>Methanoregulaceae</taxon>
        <taxon>Methanoregula</taxon>
    </lineage>
</organism>